<evidence type="ECO:0000256" key="3">
    <source>
        <dbReference type="ARBA" id="ARBA00022448"/>
    </source>
</evidence>
<keyword evidence="4 8" id="KW-1003">Cell membrane</keyword>
<organism evidence="9 10">
    <name type="scientific">Arthrobacter koreensis</name>
    <dbReference type="NCBI Taxonomy" id="199136"/>
    <lineage>
        <taxon>Bacteria</taxon>
        <taxon>Bacillati</taxon>
        <taxon>Actinomycetota</taxon>
        <taxon>Actinomycetes</taxon>
        <taxon>Micrococcales</taxon>
        <taxon>Micrococcaceae</taxon>
        <taxon>Arthrobacter</taxon>
    </lineage>
</organism>
<accession>A0ABY6FN60</accession>
<feature type="transmembrane region" description="Helical" evidence="8">
    <location>
        <begin position="222"/>
        <end position="241"/>
    </location>
</feature>
<dbReference type="PANTHER" id="PTHR30269:SF0">
    <property type="entry name" value="MEMBRANE TRANSPORTER PROTEIN YFCA-RELATED"/>
    <property type="match status" value="1"/>
</dbReference>
<evidence type="ECO:0000256" key="2">
    <source>
        <dbReference type="ARBA" id="ARBA00009142"/>
    </source>
</evidence>
<feature type="transmembrane region" description="Helical" evidence="8">
    <location>
        <begin position="104"/>
        <end position="122"/>
    </location>
</feature>
<comment type="subcellular location">
    <subcellularLocation>
        <location evidence="1 8">Cell membrane</location>
        <topology evidence="1 8">Multi-pass membrane protein</topology>
    </subcellularLocation>
</comment>
<dbReference type="RefSeq" id="WP_091604911.1">
    <property type="nucleotide sequence ID" value="NZ_BAAAKG010000002.1"/>
</dbReference>
<sequence>MFLSSAGWLHDALILFAGLWAGTINAVVGSGTLVTFPVLVALGYAPVAATISNAMGLIAGNVAGSWGYRRELAGLGGTLLRLLPASILGGITGAWLLLHLPEEVFGTIAPFLIVVALLFVIFQPRLQSWARERAARRVQPGDVAEGPGRPSWQLTVLVFLAGIYGGYFVAAQGILLVGILGIFLHGTLQNANAVKNVLVLGVNVVAASSYLLFAFDRIIWPVVALIAVGSLIGGFVGAAVGRRLPPVALRAVIVLLGLTALWFMVF</sequence>
<comment type="similarity">
    <text evidence="2 8">Belongs to the 4-toluene sulfonate uptake permease (TSUP) (TC 2.A.102) family.</text>
</comment>
<feature type="transmembrane region" description="Helical" evidence="8">
    <location>
        <begin position="12"/>
        <end position="36"/>
    </location>
</feature>
<evidence type="ECO:0000256" key="4">
    <source>
        <dbReference type="ARBA" id="ARBA00022475"/>
    </source>
</evidence>
<name>A0ABY6FN60_9MICC</name>
<evidence type="ECO:0000256" key="6">
    <source>
        <dbReference type="ARBA" id="ARBA00022989"/>
    </source>
</evidence>
<keyword evidence="6 8" id="KW-1133">Transmembrane helix</keyword>
<feature type="transmembrane region" description="Helical" evidence="8">
    <location>
        <begin position="156"/>
        <end position="184"/>
    </location>
</feature>
<dbReference type="EMBL" id="CP106856">
    <property type="protein sequence ID" value="UYB34643.1"/>
    <property type="molecule type" value="Genomic_DNA"/>
</dbReference>
<protein>
    <recommendedName>
        <fullName evidence="8">Probable membrane transporter protein</fullName>
    </recommendedName>
</protein>
<feature type="transmembrane region" description="Helical" evidence="8">
    <location>
        <begin position="42"/>
        <end position="67"/>
    </location>
</feature>
<dbReference type="GeneID" id="95607412"/>
<evidence type="ECO:0000313" key="10">
    <source>
        <dbReference type="Proteomes" id="UP001063368"/>
    </source>
</evidence>
<evidence type="ECO:0000313" key="9">
    <source>
        <dbReference type="EMBL" id="UYB34643.1"/>
    </source>
</evidence>
<gene>
    <name evidence="9" type="ORF">N9A08_08170</name>
</gene>
<feature type="transmembrane region" description="Helical" evidence="8">
    <location>
        <begin position="196"/>
        <end position="215"/>
    </location>
</feature>
<proteinExistence type="inferred from homology"/>
<keyword evidence="5 8" id="KW-0812">Transmembrane</keyword>
<evidence type="ECO:0000256" key="1">
    <source>
        <dbReference type="ARBA" id="ARBA00004651"/>
    </source>
</evidence>
<keyword evidence="3" id="KW-0813">Transport</keyword>
<dbReference type="Proteomes" id="UP001063368">
    <property type="component" value="Chromosome"/>
</dbReference>
<evidence type="ECO:0000256" key="8">
    <source>
        <dbReference type="RuleBase" id="RU363041"/>
    </source>
</evidence>
<evidence type="ECO:0000256" key="7">
    <source>
        <dbReference type="ARBA" id="ARBA00023136"/>
    </source>
</evidence>
<feature type="transmembrane region" description="Helical" evidence="8">
    <location>
        <begin position="247"/>
        <end position="265"/>
    </location>
</feature>
<reference evidence="9" key="1">
    <citation type="submission" date="2022-09" db="EMBL/GenBank/DDBJ databases">
        <authorList>
            <person name="Li D."/>
            <person name="Cheng J."/>
            <person name="Li Y."/>
        </authorList>
    </citation>
    <scope>NUCLEOTIDE SEQUENCE</scope>
    <source>
        <strain evidence="9">DL</strain>
    </source>
</reference>
<evidence type="ECO:0000256" key="5">
    <source>
        <dbReference type="ARBA" id="ARBA00022692"/>
    </source>
</evidence>
<dbReference type="InterPro" id="IPR052017">
    <property type="entry name" value="TSUP"/>
</dbReference>
<keyword evidence="10" id="KW-1185">Reference proteome</keyword>
<dbReference type="Pfam" id="PF01925">
    <property type="entry name" value="TauE"/>
    <property type="match status" value="1"/>
</dbReference>
<dbReference type="InterPro" id="IPR002781">
    <property type="entry name" value="TM_pro_TauE-like"/>
</dbReference>
<keyword evidence="7 8" id="KW-0472">Membrane</keyword>
<dbReference type="PANTHER" id="PTHR30269">
    <property type="entry name" value="TRANSMEMBRANE PROTEIN YFCA"/>
    <property type="match status" value="1"/>
</dbReference>
<feature type="transmembrane region" description="Helical" evidence="8">
    <location>
        <begin position="79"/>
        <end position="98"/>
    </location>
</feature>